<dbReference type="EMBL" id="CP022358">
    <property type="protein sequence ID" value="ASK68926.1"/>
    <property type="molecule type" value="Genomic_DNA"/>
</dbReference>
<dbReference type="Gene3D" id="3.40.190.10">
    <property type="entry name" value="Periplasmic binding protein-like II"/>
    <property type="match status" value="2"/>
</dbReference>
<comment type="similarity">
    <text evidence="1">Belongs to the bacterial solute-binding protein 3 family.</text>
</comment>
<sequence>MIRWCPLMLCCLFTMANSAFADTLKLTSLLWPPYSGQQLAQQGASVAVAQAAFERMEQQLVVDFYPWSRAIKLAAMPSSDYIGYFPEYYFETDKFVFSKPIGISPLGIVEQKSHPISWHYLADLNRYTLGVVKDYVNTDSLDLMIASGTQPVEAVTSDEQNIKKVAAGRIDGAVIDVNVLYFLLKQPHLQPLADKLQVNKQLLANKQLYVAFRNTEEGRHWRDVFDQGLAQLDIESIMGELLFQEEVTRH</sequence>
<dbReference type="Proteomes" id="UP000198367">
    <property type="component" value="Chromosome"/>
</dbReference>
<dbReference type="PANTHER" id="PTHR35936">
    <property type="entry name" value="MEMBRANE-BOUND LYTIC MUREIN TRANSGLYCOSYLASE F"/>
    <property type="match status" value="1"/>
</dbReference>
<evidence type="ECO:0000256" key="2">
    <source>
        <dbReference type="SAM" id="SignalP"/>
    </source>
</evidence>
<evidence type="ECO:0000313" key="3">
    <source>
        <dbReference type="EMBL" id="ASK68926.1"/>
    </source>
</evidence>
<feature type="signal peptide" evidence="2">
    <location>
        <begin position="1"/>
        <end position="21"/>
    </location>
</feature>
<dbReference type="SUPFAM" id="SSF53850">
    <property type="entry name" value="Periplasmic binding protein-like II"/>
    <property type="match status" value="1"/>
</dbReference>
<evidence type="ECO:0000313" key="4">
    <source>
        <dbReference type="Proteomes" id="UP000198367"/>
    </source>
</evidence>
<name>A0A220ULY6_9GAMM</name>
<organism evidence="3 4">
    <name type="scientific">Shewanella bicestrii</name>
    <dbReference type="NCBI Taxonomy" id="2018305"/>
    <lineage>
        <taxon>Bacteria</taxon>
        <taxon>Pseudomonadati</taxon>
        <taxon>Pseudomonadota</taxon>
        <taxon>Gammaproteobacteria</taxon>
        <taxon>Alteromonadales</taxon>
        <taxon>Shewanellaceae</taxon>
        <taxon>Shewanella</taxon>
    </lineage>
</organism>
<dbReference type="RefSeq" id="WP_089067596.1">
    <property type="nucleotide sequence ID" value="NZ_CP022358.1"/>
</dbReference>
<dbReference type="KEGG" id="sbj:CF168_08545"/>
<dbReference type="AlphaFoldDB" id="A0A220ULY6"/>
<accession>A0A220ULY6</accession>
<proteinExistence type="inferred from homology"/>
<keyword evidence="2" id="KW-0732">Signal</keyword>
<gene>
    <name evidence="3" type="ORF">CF168_08545</name>
</gene>
<feature type="chain" id="PRO_5012781534" evidence="2">
    <location>
        <begin position="22"/>
        <end position="250"/>
    </location>
</feature>
<protein>
    <submittedName>
        <fullName evidence="3">ABC transporter</fullName>
    </submittedName>
</protein>
<keyword evidence="4" id="KW-1185">Reference proteome</keyword>
<evidence type="ECO:0000256" key="1">
    <source>
        <dbReference type="ARBA" id="ARBA00010333"/>
    </source>
</evidence>
<reference evidence="3 4" key="1">
    <citation type="submission" date="2017-07" db="EMBL/GenBank/DDBJ databases">
        <title>Phenotypical and genomic characterization of a clinical isolate of Shewanella bicestrii sp. nov. producing an extended-spectrum beta-lactamase and a new oxacillinase variant.</title>
        <authorList>
            <person name="Jousset A.B."/>
            <person name="Bonnin R.A."/>
            <person name="Girlich D."/>
            <person name="Dabos L."/>
            <person name="Potron A."/>
            <person name="Dortet L."/>
            <person name="Glaser P."/>
            <person name="Naas T."/>
        </authorList>
    </citation>
    <scope>NUCLEOTIDE SEQUENCE [LARGE SCALE GENOMIC DNA]</scope>
    <source>
        <strain evidence="3 4">JAB-1</strain>
    </source>
</reference>
<dbReference type="PANTHER" id="PTHR35936:SF25">
    <property type="entry name" value="ABC TRANSPORTER SUBSTRATE-BINDING PROTEIN"/>
    <property type="match status" value="1"/>
</dbReference>